<keyword evidence="8" id="KW-1185">Reference proteome</keyword>
<evidence type="ECO:0000256" key="3">
    <source>
        <dbReference type="ARBA" id="ARBA00022692"/>
    </source>
</evidence>
<feature type="transmembrane region" description="Helical" evidence="6">
    <location>
        <begin position="65"/>
        <end position="83"/>
    </location>
</feature>
<feature type="transmembrane region" description="Helical" evidence="6">
    <location>
        <begin position="34"/>
        <end position="53"/>
    </location>
</feature>
<organism evidence="7 8">
    <name type="scientific">Coraliomargarita algicola</name>
    <dbReference type="NCBI Taxonomy" id="3092156"/>
    <lineage>
        <taxon>Bacteria</taxon>
        <taxon>Pseudomonadati</taxon>
        <taxon>Verrucomicrobiota</taxon>
        <taxon>Opitutia</taxon>
        <taxon>Puniceicoccales</taxon>
        <taxon>Coraliomargaritaceae</taxon>
        <taxon>Coraliomargarita</taxon>
    </lineage>
</organism>
<gene>
    <name evidence="7" type="ORF">SH580_15180</name>
</gene>
<keyword evidence="5 6" id="KW-0472">Membrane</keyword>
<keyword evidence="3 6" id="KW-0812">Transmembrane</keyword>
<dbReference type="Proteomes" id="UP001324993">
    <property type="component" value="Chromosome"/>
</dbReference>
<name>A0ABZ0RJ05_9BACT</name>
<evidence type="ECO:0000256" key="1">
    <source>
        <dbReference type="ARBA" id="ARBA00004651"/>
    </source>
</evidence>
<evidence type="ECO:0000256" key="4">
    <source>
        <dbReference type="ARBA" id="ARBA00022989"/>
    </source>
</evidence>
<reference evidence="7 8" key="1">
    <citation type="submission" date="2023-11" db="EMBL/GenBank/DDBJ databases">
        <title>Coraliomargarita sp. nov., isolated from marine algae.</title>
        <authorList>
            <person name="Lee J.K."/>
            <person name="Baek J.H."/>
            <person name="Kim J.M."/>
            <person name="Choi D.G."/>
            <person name="Jeon C.O."/>
        </authorList>
    </citation>
    <scope>NUCLEOTIDE SEQUENCE [LARGE SCALE GENOMIC DNA]</scope>
    <source>
        <strain evidence="7 8">J2-16</strain>
    </source>
</reference>
<evidence type="ECO:0000256" key="2">
    <source>
        <dbReference type="ARBA" id="ARBA00022475"/>
    </source>
</evidence>
<comment type="subcellular location">
    <subcellularLocation>
        <location evidence="1">Cell membrane</location>
        <topology evidence="1">Multi-pass membrane protein</topology>
    </subcellularLocation>
</comment>
<feature type="transmembrane region" description="Helical" evidence="6">
    <location>
        <begin position="185"/>
        <end position="204"/>
    </location>
</feature>
<sequence length="205" mass="22755">MLEGITAGFIFSLTLFPGAVWLAKVGVSGTRRQVVAVGAGFWLSHLFWLLVAVPGLRMMSAHLPFIRFGMHLFAAFVLVYMAFKFFRSKRVERVDDAPVLPGTWDLLHRSFGQSLAMPMRLPAAMAILLATGAYINHPPEWAVVPGVLFGAFIGVTWWWGQFVVLSVYFAKRVPQPITIKSLNKIRPFCAVLCLCLSGIVLYLGL</sequence>
<accession>A0ABZ0RJ05</accession>
<evidence type="ECO:0000313" key="8">
    <source>
        <dbReference type="Proteomes" id="UP001324993"/>
    </source>
</evidence>
<evidence type="ECO:0000313" key="7">
    <source>
        <dbReference type="EMBL" id="WPJ94775.1"/>
    </source>
</evidence>
<evidence type="ECO:0000256" key="6">
    <source>
        <dbReference type="SAM" id="Phobius"/>
    </source>
</evidence>
<feature type="transmembrane region" description="Helical" evidence="6">
    <location>
        <begin position="117"/>
        <end position="135"/>
    </location>
</feature>
<feature type="transmembrane region" description="Helical" evidence="6">
    <location>
        <begin position="141"/>
        <end position="164"/>
    </location>
</feature>
<dbReference type="RefSeq" id="WP_319831688.1">
    <property type="nucleotide sequence ID" value="NZ_CP138858.1"/>
</dbReference>
<protein>
    <submittedName>
        <fullName evidence="7">LysE family transporter</fullName>
    </submittedName>
</protein>
<evidence type="ECO:0000256" key="5">
    <source>
        <dbReference type="ARBA" id="ARBA00023136"/>
    </source>
</evidence>
<keyword evidence="2" id="KW-1003">Cell membrane</keyword>
<dbReference type="EMBL" id="CP138858">
    <property type="protein sequence ID" value="WPJ94775.1"/>
    <property type="molecule type" value="Genomic_DNA"/>
</dbReference>
<dbReference type="Pfam" id="PF01810">
    <property type="entry name" value="LysE"/>
    <property type="match status" value="1"/>
</dbReference>
<feature type="transmembrane region" description="Helical" evidence="6">
    <location>
        <begin position="6"/>
        <end position="27"/>
    </location>
</feature>
<keyword evidence="4 6" id="KW-1133">Transmembrane helix</keyword>
<proteinExistence type="predicted"/>
<dbReference type="InterPro" id="IPR001123">
    <property type="entry name" value="LeuE-type"/>
</dbReference>